<keyword evidence="2" id="KW-0687">Ribonucleoprotein</keyword>
<dbReference type="GO" id="GO:0005840">
    <property type="term" value="C:ribosome"/>
    <property type="evidence" value="ECO:0007669"/>
    <property type="project" value="UniProtKB-KW"/>
</dbReference>
<keyword evidence="3" id="KW-1185">Reference proteome</keyword>
<evidence type="ECO:0000313" key="2">
    <source>
        <dbReference type="EMBL" id="WBO66058.1"/>
    </source>
</evidence>
<dbReference type="EMBL" id="CP115300">
    <property type="protein sequence ID" value="WBO66058.1"/>
    <property type="molecule type" value="Genomic_DNA"/>
</dbReference>
<evidence type="ECO:0000259" key="1">
    <source>
        <dbReference type="Pfam" id="PF00542"/>
    </source>
</evidence>
<dbReference type="InterPro" id="IPR014719">
    <property type="entry name" value="Ribosomal_bL12_C/ClpS-like"/>
</dbReference>
<feature type="domain" description="Large ribosomal subunit protein bL12 C-terminal" evidence="1">
    <location>
        <begin position="64"/>
        <end position="95"/>
    </location>
</feature>
<sequence>MDVVGVVALALAVLGCIAGMQSRFIRADQRLARVERKLDLIMEHLDLHEENPRMDEVAALVREGKKIQAIKVYRESTGAGLKEAKEAVDRLGQPVTGP</sequence>
<reference evidence="2 3" key="1">
    <citation type="submission" date="2022-12" db="EMBL/GenBank/DDBJ databases">
        <authorList>
            <person name="Mo P."/>
        </authorList>
    </citation>
    <scope>NUCLEOTIDE SEQUENCE [LARGE SCALE GENOMIC DNA]</scope>
    <source>
        <strain evidence="2 3">HUAS 2-6</strain>
    </source>
</reference>
<dbReference type="Pfam" id="PF00542">
    <property type="entry name" value="Ribosomal_L12"/>
    <property type="match status" value="1"/>
</dbReference>
<dbReference type="RefSeq" id="WP_270083551.1">
    <property type="nucleotide sequence ID" value="NZ_CP115300.1"/>
</dbReference>
<keyword evidence="2" id="KW-0689">Ribosomal protein</keyword>
<accession>A0ABY7P9P8</accession>
<dbReference type="Proteomes" id="UP001212326">
    <property type="component" value="Chromosome"/>
</dbReference>
<gene>
    <name evidence="2" type="ORF">O1G22_26240</name>
</gene>
<dbReference type="InterPro" id="IPR013823">
    <property type="entry name" value="Ribosomal_bL12_C"/>
</dbReference>
<organism evidence="2 3">
    <name type="scientific">Streptomyces camelliae</name>
    <dbReference type="NCBI Taxonomy" id="3004093"/>
    <lineage>
        <taxon>Bacteria</taxon>
        <taxon>Bacillati</taxon>
        <taxon>Actinomycetota</taxon>
        <taxon>Actinomycetes</taxon>
        <taxon>Kitasatosporales</taxon>
        <taxon>Streptomycetaceae</taxon>
        <taxon>Streptomyces</taxon>
    </lineage>
</organism>
<dbReference type="SUPFAM" id="SSF54736">
    <property type="entry name" value="ClpS-like"/>
    <property type="match status" value="1"/>
</dbReference>
<evidence type="ECO:0000313" key="3">
    <source>
        <dbReference type="Proteomes" id="UP001212326"/>
    </source>
</evidence>
<dbReference type="Gene3D" id="3.30.1390.10">
    <property type="match status" value="1"/>
</dbReference>
<name>A0ABY7P9P8_9ACTN</name>
<protein>
    <submittedName>
        <fullName evidence="2">Ribosomal protein L7/L12</fullName>
    </submittedName>
</protein>
<proteinExistence type="predicted"/>